<dbReference type="RefSeq" id="WP_379783901.1">
    <property type="nucleotide sequence ID" value="NZ_JBHSWW010000491.1"/>
</dbReference>
<sequence>MSDASTAGDTPPTAGDTPPTAGDDPPETTESGTAILAVDPRVFGAAATLLALGGIAVAVALDPGFSWTGDALSDLGVRDRSAPVFNGGLILGGLVGIGYAIGLWRAADRPRMTSRLRAVVFALAMIAMAGVGLFDLTQPLHGPAAVGFYALITVVFGIDGIARRGTIGGRVTLAFVPIHVAVWATFVAGWWPVTGLALPELPGALMLAAWVWLVGPLPVVESSRDAAGDA</sequence>
<feature type="transmembrane region" description="Helical" evidence="2">
    <location>
        <begin position="171"/>
        <end position="191"/>
    </location>
</feature>
<name>A0ABD5SDL7_9EURY</name>
<reference evidence="3 4" key="1">
    <citation type="journal article" date="2019" name="Int. J. Syst. Evol. Microbiol.">
        <title>The Global Catalogue of Microorganisms (GCM) 10K type strain sequencing project: providing services to taxonomists for standard genome sequencing and annotation.</title>
        <authorList>
            <consortium name="The Broad Institute Genomics Platform"/>
            <consortium name="The Broad Institute Genome Sequencing Center for Infectious Disease"/>
            <person name="Wu L."/>
            <person name="Ma J."/>
        </authorList>
    </citation>
    <scope>NUCLEOTIDE SEQUENCE [LARGE SCALE GENOMIC DNA]</scope>
    <source>
        <strain evidence="3 4">CGMCC 1.3239</strain>
    </source>
</reference>
<feature type="transmembrane region" description="Helical" evidence="2">
    <location>
        <begin position="81"/>
        <end position="104"/>
    </location>
</feature>
<keyword evidence="2" id="KW-0812">Transmembrane</keyword>
<dbReference type="Proteomes" id="UP001596442">
    <property type="component" value="Unassembled WGS sequence"/>
</dbReference>
<feature type="compositionally biased region" description="Low complexity" evidence="1">
    <location>
        <begin position="1"/>
        <end position="23"/>
    </location>
</feature>
<feature type="transmembrane region" description="Helical" evidence="2">
    <location>
        <begin position="203"/>
        <end position="220"/>
    </location>
</feature>
<dbReference type="EMBL" id="JBHSWW010000491">
    <property type="protein sequence ID" value="MFC6755039.1"/>
    <property type="molecule type" value="Genomic_DNA"/>
</dbReference>
<dbReference type="AlphaFoldDB" id="A0ABD5SDL7"/>
<feature type="non-terminal residue" evidence="3">
    <location>
        <position position="230"/>
    </location>
</feature>
<keyword evidence="4" id="KW-1185">Reference proteome</keyword>
<organism evidence="3 4">
    <name type="scientific">Halorubrum tibetense</name>
    <dbReference type="NCBI Taxonomy" id="175631"/>
    <lineage>
        <taxon>Archaea</taxon>
        <taxon>Methanobacteriati</taxon>
        <taxon>Methanobacteriota</taxon>
        <taxon>Stenosarchaea group</taxon>
        <taxon>Halobacteria</taxon>
        <taxon>Halobacteriales</taxon>
        <taxon>Haloferacaceae</taxon>
        <taxon>Halorubrum</taxon>
    </lineage>
</organism>
<feature type="region of interest" description="Disordered" evidence="1">
    <location>
        <begin position="1"/>
        <end position="31"/>
    </location>
</feature>
<evidence type="ECO:0000313" key="3">
    <source>
        <dbReference type="EMBL" id="MFC6755039.1"/>
    </source>
</evidence>
<feature type="transmembrane region" description="Helical" evidence="2">
    <location>
        <begin position="116"/>
        <end position="134"/>
    </location>
</feature>
<gene>
    <name evidence="3" type="ORF">ACFQEU_16455</name>
</gene>
<proteinExistence type="predicted"/>
<accession>A0ABD5SDL7</accession>
<dbReference type="PANTHER" id="PTHR42241">
    <property type="entry name" value="HYPOTHETICAL MEMBRANE PROTEIN, CONSERVED, DUF998 FAMILY"/>
    <property type="match status" value="1"/>
</dbReference>
<comment type="caution">
    <text evidence="3">The sequence shown here is derived from an EMBL/GenBank/DDBJ whole genome shotgun (WGS) entry which is preliminary data.</text>
</comment>
<dbReference type="InterPro" id="IPR009339">
    <property type="entry name" value="DUF998"/>
</dbReference>
<dbReference type="PANTHER" id="PTHR42241:SF2">
    <property type="entry name" value="HYPOTHETICAL MEMBRANE PROTEIN, CONSERVED, DUF998 FAMILY"/>
    <property type="match status" value="1"/>
</dbReference>
<evidence type="ECO:0000256" key="2">
    <source>
        <dbReference type="SAM" id="Phobius"/>
    </source>
</evidence>
<keyword evidence="2" id="KW-0472">Membrane</keyword>
<keyword evidence="2" id="KW-1133">Transmembrane helix</keyword>
<dbReference type="Pfam" id="PF06197">
    <property type="entry name" value="DUF998"/>
    <property type="match status" value="1"/>
</dbReference>
<feature type="transmembrane region" description="Helical" evidence="2">
    <location>
        <begin position="140"/>
        <end position="159"/>
    </location>
</feature>
<evidence type="ECO:0000313" key="4">
    <source>
        <dbReference type="Proteomes" id="UP001596442"/>
    </source>
</evidence>
<feature type="transmembrane region" description="Helical" evidence="2">
    <location>
        <begin position="42"/>
        <end position="61"/>
    </location>
</feature>
<protein>
    <submittedName>
        <fullName evidence="3">DUF998 domain-containing protein</fullName>
    </submittedName>
</protein>
<evidence type="ECO:0000256" key="1">
    <source>
        <dbReference type="SAM" id="MobiDB-lite"/>
    </source>
</evidence>